<dbReference type="InterPro" id="IPR011989">
    <property type="entry name" value="ARM-like"/>
</dbReference>
<evidence type="ECO:0000256" key="8">
    <source>
        <dbReference type="PROSITE-ProRule" id="PRU00259"/>
    </source>
</evidence>
<feature type="region of interest" description="Disordered" evidence="9">
    <location>
        <begin position="149"/>
        <end position="188"/>
    </location>
</feature>
<accession>A0A7S2DCC6</accession>
<dbReference type="InterPro" id="IPR058584">
    <property type="entry name" value="IMB1_TNPO1-like_TPR"/>
</dbReference>
<dbReference type="InterPro" id="IPR016024">
    <property type="entry name" value="ARM-type_fold"/>
</dbReference>
<evidence type="ECO:0000256" key="5">
    <source>
        <dbReference type="ARBA" id="ARBA00022737"/>
    </source>
</evidence>
<dbReference type="EMBL" id="HBGS01041047">
    <property type="protein sequence ID" value="CAD9450514.1"/>
    <property type="molecule type" value="Transcribed_RNA"/>
</dbReference>
<keyword evidence="6" id="KW-0653">Protein transport</keyword>
<evidence type="ECO:0000256" key="2">
    <source>
        <dbReference type="ARBA" id="ARBA00004496"/>
    </source>
</evidence>
<evidence type="ECO:0000256" key="7">
    <source>
        <dbReference type="ARBA" id="ARBA00023242"/>
    </source>
</evidence>
<protein>
    <recommendedName>
        <fullName evidence="10">Importin subunit beta-1/Transportin-1-like TPR repeats domain-containing protein</fullName>
    </recommendedName>
</protein>
<proteinExistence type="predicted"/>
<dbReference type="PROSITE" id="PS50176">
    <property type="entry name" value="ARM_REPEAT"/>
    <property type="match status" value="1"/>
</dbReference>
<feature type="domain" description="Importin subunit beta-1/Transportin-1-like TPR repeats" evidence="10">
    <location>
        <begin position="307"/>
        <end position="431"/>
    </location>
</feature>
<organism evidence="11">
    <name type="scientific">Octactis speculum</name>
    <dbReference type="NCBI Taxonomy" id="3111310"/>
    <lineage>
        <taxon>Eukaryota</taxon>
        <taxon>Sar</taxon>
        <taxon>Stramenopiles</taxon>
        <taxon>Ochrophyta</taxon>
        <taxon>Dictyochophyceae</taxon>
        <taxon>Dictyochales</taxon>
        <taxon>Dictyochaceae</taxon>
        <taxon>Octactis</taxon>
    </lineage>
</organism>
<feature type="compositionally biased region" description="Acidic residues" evidence="9">
    <location>
        <begin position="149"/>
        <end position="160"/>
    </location>
</feature>
<dbReference type="InterPro" id="IPR040122">
    <property type="entry name" value="Importin_beta"/>
</dbReference>
<gene>
    <name evidence="11" type="ORF">DSPE1174_LOCUS21115</name>
</gene>
<keyword evidence="7" id="KW-0539">Nucleus</keyword>
<comment type="subcellular location">
    <subcellularLocation>
        <location evidence="2">Cytoplasm</location>
    </subcellularLocation>
    <subcellularLocation>
        <location evidence="1">Nucleus</location>
    </subcellularLocation>
</comment>
<evidence type="ECO:0000256" key="4">
    <source>
        <dbReference type="ARBA" id="ARBA00022490"/>
    </source>
</evidence>
<name>A0A7S2DCC6_9STRA</name>
<feature type="compositionally biased region" description="Basic and acidic residues" evidence="9">
    <location>
        <begin position="161"/>
        <end position="175"/>
    </location>
</feature>
<evidence type="ECO:0000256" key="3">
    <source>
        <dbReference type="ARBA" id="ARBA00022448"/>
    </source>
</evidence>
<dbReference type="Pfam" id="PF13513">
    <property type="entry name" value="HEAT_EZ"/>
    <property type="match status" value="2"/>
</dbReference>
<keyword evidence="3" id="KW-0813">Transport</keyword>
<dbReference type="Pfam" id="PF25574">
    <property type="entry name" value="TPR_IMB1"/>
    <property type="match status" value="1"/>
</dbReference>
<sequence length="734" mass="81077">MPSKDVTVKHACLKCMNWLIPKYGDEIPQALRANMQVFVGCLSSIGMDPSELIREEVCHAIVLLLGASTYEGLLPHLTAISEFMLRASADSSPQVAINACEFWPVYCECPGMRPESPMEQNLNNLLPRLIPTLLAGMVYSADEIAELEAAATEDEEEPDRVEDMRPIFNKGRSDNDDGEDADDGGGGDEDHGWTLRKCSAASLDCVATVLDPINVLNCTLPQLQTNFNSTNVWVQEAAILAFGAVADGCYDAVVPHLRDVFPYLVEHMDSPVPQVRMISCWTLSKYSLWVVEQSSMGTQHLQGVIEKLLQRVLDKNKKVQEHACSALSLLVEEAYDLFVPFLQGVLQNLMFAFHKYQARSLLVLYDTIGTLADCVRSALTPHVQTILPHLLNKWQSLSVDDRQLFPLLECLASVARALGLNFQEYSAAVLQRAMALLEYHLLQETAEAATNPDYDLLSEKERHGEFLVCSIDLLGGLADALKGNFAQLAQETNILNLLFQCLHHENPVRQATLALIGDIALNCPQFIAPALPQLIPAIIANLDQYGHRKVCSNAAWSLGEITKSVANTALFHTSVEPFIEQALQRLVSILNSETIHQNLLTNATITISQLTLVGPDRVAAHFDKFANVFVHALSILEVYAEKETAFMALCLLAERAWDPFLCCCDQFCLAAASWYSMESDDGSPCPPPAIRSAIHQLLAALNQHIKAKGVAIEAYYGQYSPDVVRYLTETYGPF</sequence>
<dbReference type="AlphaFoldDB" id="A0A7S2DCC6"/>
<feature type="repeat" description="ARM" evidence="8">
    <location>
        <begin position="581"/>
        <end position="611"/>
    </location>
</feature>
<dbReference type="SUPFAM" id="SSF48371">
    <property type="entry name" value="ARM repeat"/>
    <property type="match status" value="1"/>
</dbReference>
<evidence type="ECO:0000256" key="6">
    <source>
        <dbReference type="ARBA" id="ARBA00022927"/>
    </source>
</evidence>
<keyword evidence="5" id="KW-0677">Repeat</keyword>
<evidence type="ECO:0000259" key="10">
    <source>
        <dbReference type="Pfam" id="PF25574"/>
    </source>
</evidence>
<dbReference type="InterPro" id="IPR000225">
    <property type="entry name" value="Armadillo"/>
</dbReference>
<evidence type="ECO:0000313" key="11">
    <source>
        <dbReference type="EMBL" id="CAD9450514.1"/>
    </source>
</evidence>
<evidence type="ECO:0000256" key="9">
    <source>
        <dbReference type="SAM" id="MobiDB-lite"/>
    </source>
</evidence>
<dbReference type="Gene3D" id="1.25.10.10">
    <property type="entry name" value="Leucine-rich Repeat Variant"/>
    <property type="match status" value="1"/>
</dbReference>
<reference evidence="11" key="1">
    <citation type="submission" date="2021-01" db="EMBL/GenBank/DDBJ databases">
        <authorList>
            <person name="Corre E."/>
            <person name="Pelletier E."/>
            <person name="Niang G."/>
            <person name="Scheremetjew M."/>
            <person name="Finn R."/>
            <person name="Kale V."/>
            <person name="Holt S."/>
            <person name="Cochrane G."/>
            <person name="Meng A."/>
            <person name="Brown T."/>
            <person name="Cohen L."/>
        </authorList>
    </citation>
    <scope>NUCLEOTIDE SEQUENCE</scope>
    <source>
        <strain evidence="11">CCMP1381</strain>
    </source>
</reference>
<dbReference type="GO" id="GO:0005737">
    <property type="term" value="C:cytoplasm"/>
    <property type="evidence" value="ECO:0007669"/>
    <property type="project" value="UniProtKB-SubCell"/>
</dbReference>
<feature type="compositionally biased region" description="Acidic residues" evidence="9">
    <location>
        <begin position="176"/>
        <end position="187"/>
    </location>
</feature>
<dbReference type="GO" id="GO:0006606">
    <property type="term" value="P:protein import into nucleus"/>
    <property type="evidence" value="ECO:0007669"/>
    <property type="project" value="InterPro"/>
</dbReference>
<dbReference type="PANTHER" id="PTHR10527">
    <property type="entry name" value="IMPORTIN BETA"/>
    <property type="match status" value="1"/>
</dbReference>
<evidence type="ECO:0000256" key="1">
    <source>
        <dbReference type="ARBA" id="ARBA00004123"/>
    </source>
</evidence>
<keyword evidence="4" id="KW-0963">Cytoplasm</keyword>